<dbReference type="Proteomes" id="UP001300502">
    <property type="component" value="Unassembled WGS sequence"/>
</dbReference>
<dbReference type="AlphaFoldDB" id="A0AAV9II39"/>
<keyword evidence="1" id="KW-1133">Transmembrane helix</keyword>
<dbReference type="EMBL" id="JANCYU010000046">
    <property type="protein sequence ID" value="KAK4526958.1"/>
    <property type="molecule type" value="Genomic_DNA"/>
</dbReference>
<sequence length="161" mass="18330">MTRHAFVGSCELSGNHLENTPKVCSCRWKLKFIGRQITATTARRQLYTIRNWKASPLRLPKRNKHATNCVPCFQTWKQSLAIKFVFDLASFVSSALLVSGVGVIGAVGLHRSRDELVVSKDKLHAGTEKSALEEKETPELPSFSDYRFDDRRSFRNKKTKF</sequence>
<keyword evidence="1" id="KW-0812">Transmembrane</keyword>
<evidence type="ECO:0000313" key="2">
    <source>
        <dbReference type="EMBL" id="KAK4526958.1"/>
    </source>
</evidence>
<keyword evidence="1" id="KW-0472">Membrane</keyword>
<proteinExistence type="predicted"/>
<name>A0AAV9II39_9RHOD</name>
<evidence type="ECO:0000313" key="3">
    <source>
        <dbReference type="Proteomes" id="UP001300502"/>
    </source>
</evidence>
<feature type="transmembrane region" description="Helical" evidence="1">
    <location>
        <begin position="84"/>
        <end position="109"/>
    </location>
</feature>
<gene>
    <name evidence="2" type="ORF">GAYE_SCF31G4878</name>
</gene>
<keyword evidence="3" id="KW-1185">Reference proteome</keyword>
<protein>
    <recommendedName>
        <fullName evidence="4">Transmembrane protein</fullName>
    </recommendedName>
</protein>
<comment type="caution">
    <text evidence="2">The sequence shown here is derived from an EMBL/GenBank/DDBJ whole genome shotgun (WGS) entry which is preliminary data.</text>
</comment>
<accession>A0AAV9II39</accession>
<organism evidence="2 3">
    <name type="scientific">Galdieria yellowstonensis</name>
    <dbReference type="NCBI Taxonomy" id="3028027"/>
    <lineage>
        <taxon>Eukaryota</taxon>
        <taxon>Rhodophyta</taxon>
        <taxon>Bangiophyceae</taxon>
        <taxon>Galdieriales</taxon>
        <taxon>Galdieriaceae</taxon>
        <taxon>Galdieria</taxon>
    </lineage>
</organism>
<evidence type="ECO:0000256" key="1">
    <source>
        <dbReference type="SAM" id="Phobius"/>
    </source>
</evidence>
<reference evidence="2 3" key="1">
    <citation type="submission" date="2022-07" db="EMBL/GenBank/DDBJ databases">
        <title>Genome-wide signatures of adaptation to extreme environments.</title>
        <authorList>
            <person name="Cho C.H."/>
            <person name="Yoon H.S."/>
        </authorList>
    </citation>
    <scope>NUCLEOTIDE SEQUENCE [LARGE SCALE GENOMIC DNA]</scope>
    <source>
        <strain evidence="2 3">108.79 E11</strain>
    </source>
</reference>
<evidence type="ECO:0008006" key="4">
    <source>
        <dbReference type="Google" id="ProtNLM"/>
    </source>
</evidence>